<organism evidence="3 4">
    <name type="scientific">Steccherinum ochraceum</name>
    <dbReference type="NCBI Taxonomy" id="92696"/>
    <lineage>
        <taxon>Eukaryota</taxon>
        <taxon>Fungi</taxon>
        <taxon>Dikarya</taxon>
        <taxon>Basidiomycota</taxon>
        <taxon>Agaricomycotina</taxon>
        <taxon>Agaricomycetes</taxon>
        <taxon>Polyporales</taxon>
        <taxon>Steccherinaceae</taxon>
        <taxon>Steccherinum</taxon>
    </lineage>
</organism>
<proteinExistence type="predicted"/>
<feature type="region of interest" description="Disordered" evidence="2">
    <location>
        <begin position="1"/>
        <end position="173"/>
    </location>
</feature>
<feature type="compositionally biased region" description="Low complexity" evidence="2">
    <location>
        <begin position="143"/>
        <end position="153"/>
    </location>
</feature>
<evidence type="ECO:0000313" key="4">
    <source>
        <dbReference type="Proteomes" id="UP000292702"/>
    </source>
</evidence>
<feature type="compositionally biased region" description="Basic residues" evidence="2">
    <location>
        <begin position="120"/>
        <end position="131"/>
    </location>
</feature>
<dbReference type="PROSITE" id="PS00018">
    <property type="entry name" value="EF_HAND_1"/>
    <property type="match status" value="1"/>
</dbReference>
<sequence>MSTPRRMIQAPTPTGRDYPFNRMRRPTGPPDPQEWEEYKKRNSLAPNQSEWPSSPPSYSLAPAVEDGRPMAPSQKPSIRHHILHPSGYARPPSERPPSSRQLPAAAERSYSTGGIQSTTRAKRLRPQGRKVKIAEPHRRPHASSDSPPSTDPNDPSDEDVSGADDGEGLRLGSLDDLLESGRGALDSVNLSSLQSQSGDLADQFPFISNILVEIQRIHPFISVAVVAFKIAFEFYLACRDNGQKIAMVYDAMTDMMTILFTLKRFNHKHAEAQSVILKLQRLSKTTAEDIQKCANTCDVYMKQRKATRTLFALKWKPLLARFIKLFSDRQVEFAQAINLATLNVAQDIQEAIRLLASRLEHRLASYEGRFTVLTQMEERRNARNNIPKVVQEMSQPLAMESRRVSDDHHLSPEQSISLNNASFQRKFMVAGEELSRQLDDMQRTLMSGISRVEKNVLDAMKSGLHNEVKHATLREMWWEMRWKWNVSTDRFVSTLRDYFREKYSTNFDPSALWAFKYIDIAWLQPISEALDEDSSGYITIGEINRFTGGCPIELGWSLPQWTAYWAIGWHLAANEYRAKIHTLVARMCAMVPYIHPENQPYVDRYLAVLQFIMAELTFGLRDPVPLSTETLDKFRPYIIKEETRIQGNLHKLSYCIDAPDTLRAIAGSGRIEQHLPIILYCLLKHHEDILKKAQVKKELDMNYKLMDARNAVRMLHTAMYNRVEDLNGKYLVTIGRHEADSKKIFREFAFGLFEHIHDNAGLWSMSRLANPGAMSRFRSPSIKKLEPLRVLDKDVLRLRREAGVPKGTIARSIVYHSYCICTECGDCDFSGSRFICLDCVEPKRLLTQAVDCCSLKCFQKTISSKGLQSHLPSHDLLKLRMPTSWIQLPAIYELAQKSLERGRTRLLSSAVAEAMDRSGGPQSKSKQFNSLEPPLAAVRKCRCSVCSAVFGPRDECWFCVTCENYFLCDSCDSQSLLLCRSCRKPYSDRAGLYSGHDPDDSLQCDECRLSSEASVPPSGDKGTQHLYTHPMVKCKARVVIPKEPSELDRIIALSKRNDETEKKLDDLVSNIQNLDTKLGAVSGLDSKVDRILQLVSTGKLSIHLHD</sequence>
<dbReference type="OrthoDB" id="3222020at2759"/>
<dbReference type="InterPro" id="IPR018247">
    <property type="entry name" value="EF_Hand_1_Ca_BS"/>
</dbReference>
<keyword evidence="1" id="KW-0175">Coiled coil</keyword>
<reference evidence="3 4" key="1">
    <citation type="submission" date="2018-11" db="EMBL/GenBank/DDBJ databases">
        <title>Genome assembly of Steccherinum ochraceum LE-BIN_3174, the white-rot fungus of the Steccherinaceae family (The Residual Polyporoid clade, Polyporales, Basidiomycota).</title>
        <authorList>
            <person name="Fedorova T.V."/>
            <person name="Glazunova O.A."/>
            <person name="Landesman E.O."/>
            <person name="Moiseenko K.V."/>
            <person name="Psurtseva N.V."/>
            <person name="Savinova O.S."/>
            <person name="Shakhova N.V."/>
            <person name="Tyazhelova T.V."/>
            <person name="Vasina D.V."/>
        </authorList>
    </citation>
    <scope>NUCLEOTIDE SEQUENCE [LARGE SCALE GENOMIC DNA]</scope>
    <source>
        <strain evidence="3 4">LE-BIN_3174</strain>
    </source>
</reference>
<accession>A0A4R0S072</accession>
<gene>
    <name evidence="3" type="ORF">EIP91_008756</name>
</gene>
<keyword evidence="4" id="KW-1185">Reference proteome</keyword>
<feature type="compositionally biased region" description="Acidic residues" evidence="2">
    <location>
        <begin position="154"/>
        <end position="166"/>
    </location>
</feature>
<comment type="caution">
    <text evidence="3">The sequence shown here is derived from an EMBL/GenBank/DDBJ whole genome shotgun (WGS) entry which is preliminary data.</text>
</comment>
<dbReference type="STRING" id="92696.A0A4R0S072"/>
<name>A0A4R0S072_9APHY</name>
<dbReference type="AlphaFoldDB" id="A0A4R0S072"/>
<dbReference type="EMBL" id="RWJN01000049">
    <property type="protein sequence ID" value="TCD69114.1"/>
    <property type="molecule type" value="Genomic_DNA"/>
</dbReference>
<evidence type="ECO:0000256" key="1">
    <source>
        <dbReference type="SAM" id="Coils"/>
    </source>
</evidence>
<feature type="compositionally biased region" description="Polar residues" evidence="2">
    <location>
        <begin position="109"/>
        <end position="119"/>
    </location>
</feature>
<evidence type="ECO:0000313" key="3">
    <source>
        <dbReference type="EMBL" id="TCD69114.1"/>
    </source>
</evidence>
<evidence type="ECO:0000256" key="2">
    <source>
        <dbReference type="SAM" id="MobiDB-lite"/>
    </source>
</evidence>
<protein>
    <submittedName>
        <fullName evidence="3">Uncharacterized protein</fullName>
    </submittedName>
</protein>
<feature type="coiled-coil region" evidence="1">
    <location>
        <begin position="1050"/>
        <end position="1077"/>
    </location>
</feature>
<dbReference type="Proteomes" id="UP000292702">
    <property type="component" value="Unassembled WGS sequence"/>
</dbReference>